<evidence type="ECO:0000256" key="3">
    <source>
        <dbReference type="ARBA" id="ARBA00022618"/>
    </source>
</evidence>
<dbReference type="AlphaFoldDB" id="A0A0M0K3H5"/>
<dbReference type="HAMAP" id="MF_00321">
    <property type="entry name" value="GTPase_EngB"/>
    <property type="match status" value="1"/>
</dbReference>
<evidence type="ECO:0000256" key="4">
    <source>
        <dbReference type="ARBA" id="ARBA00022723"/>
    </source>
</evidence>
<keyword evidence="7" id="KW-0342">GTP-binding</keyword>
<dbReference type="CDD" id="cd01876">
    <property type="entry name" value="YihA_EngB"/>
    <property type="match status" value="1"/>
</dbReference>
<dbReference type="InterPro" id="IPR019987">
    <property type="entry name" value="GTP-bd_ribosome_bio_YsxC"/>
</dbReference>
<comment type="similarity">
    <text evidence="2">Belongs to the TRAFAC class TrmE-Era-EngA-EngB-Septin-like GTPase superfamily. EngB GTPase family.</text>
</comment>
<evidence type="ECO:0000256" key="2">
    <source>
        <dbReference type="ARBA" id="ARBA00009638"/>
    </source>
</evidence>
<dbReference type="Pfam" id="PF01926">
    <property type="entry name" value="MMR_HSR1"/>
    <property type="match status" value="1"/>
</dbReference>
<name>A0A0M0K3H5_9EUKA</name>
<keyword evidence="3" id="KW-0132">Cell division</keyword>
<evidence type="ECO:0000259" key="10">
    <source>
        <dbReference type="PROSITE" id="PS51706"/>
    </source>
</evidence>
<dbReference type="GO" id="GO:0051301">
    <property type="term" value="P:cell division"/>
    <property type="evidence" value="ECO:0007669"/>
    <property type="project" value="UniProtKB-KW"/>
</dbReference>
<keyword evidence="8" id="KW-0717">Septation</keyword>
<dbReference type="PANTHER" id="PTHR11649">
    <property type="entry name" value="MSS1/TRME-RELATED GTP-BINDING PROTEIN"/>
    <property type="match status" value="1"/>
</dbReference>
<accession>A0A0M0K3H5</accession>
<dbReference type="Proteomes" id="UP000037460">
    <property type="component" value="Unassembled WGS sequence"/>
</dbReference>
<feature type="domain" description="EngB-type G" evidence="10">
    <location>
        <begin position="5"/>
        <end position="179"/>
    </location>
</feature>
<evidence type="ECO:0000256" key="8">
    <source>
        <dbReference type="ARBA" id="ARBA00023210"/>
    </source>
</evidence>
<protein>
    <submittedName>
        <fullName evidence="11">Ribosome biogenesis gtp-binding protein</fullName>
    </submittedName>
</protein>
<dbReference type="GO" id="GO:0046872">
    <property type="term" value="F:metal ion binding"/>
    <property type="evidence" value="ECO:0007669"/>
    <property type="project" value="UniProtKB-KW"/>
</dbReference>
<sequence length="187" mass="20641">MPSLRLPEFTLAGRSNVGKSSALNTLAGRPNKKIAKVSKTPGSTRLINLYRLGNVCTITDLPGYGYAKVSKEMQDDWRKQIEAYMRRREELKLAVLFVDAQRDPQESDAQLLDFLEAEAKSTLVVATKADKLAKQALQSSLEYLRESLALPSDQPIALSSVTGLGKREVWGAINEICTRSATIDGER</sequence>
<evidence type="ECO:0000313" key="12">
    <source>
        <dbReference type="Proteomes" id="UP000037460"/>
    </source>
</evidence>
<keyword evidence="12" id="KW-1185">Reference proteome</keyword>
<dbReference type="NCBIfam" id="TIGR03598">
    <property type="entry name" value="GTPase_YsxC"/>
    <property type="match status" value="1"/>
</dbReference>
<dbReference type="PANTHER" id="PTHR11649:SF13">
    <property type="entry name" value="ENGB-TYPE G DOMAIN-CONTAINING PROTEIN"/>
    <property type="match status" value="1"/>
</dbReference>
<evidence type="ECO:0000256" key="5">
    <source>
        <dbReference type="ARBA" id="ARBA00022741"/>
    </source>
</evidence>
<keyword evidence="5" id="KW-0547">Nucleotide-binding</keyword>
<dbReference type="InterPro" id="IPR030393">
    <property type="entry name" value="G_ENGB_dom"/>
</dbReference>
<dbReference type="EMBL" id="JWZX01001537">
    <property type="protein sequence ID" value="KOO33370.1"/>
    <property type="molecule type" value="Genomic_DNA"/>
</dbReference>
<dbReference type="Gene3D" id="3.40.50.300">
    <property type="entry name" value="P-loop containing nucleotide triphosphate hydrolases"/>
    <property type="match status" value="1"/>
</dbReference>
<evidence type="ECO:0000313" key="11">
    <source>
        <dbReference type="EMBL" id="KOO33370.1"/>
    </source>
</evidence>
<dbReference type="OrthoDB" id="391988at2759"/>
<keyword evidence="4" id="KW-0479">Metal-binding</keyword>
<gene>
    <name evidence="11" type="ORF">Ctob_005057</name>
</gene>
<dbReference type="InterPro" id="IPR006073">
    <property type="entry name" value="GTP-bd"/>
</dbReference>
<dbReference type="SUPFAM" id="SSF52540">
    <property type="entry name" value="P-loop containing nucleoside triphosphate hydrolases"/>
    <property type="match status" value="1"/>
</dbReference>
<keyword evidence="6" id="KW-0460">Magnesium</keyword>
<evidence type="ECO:0000256" key="9">
    <source>
        <dbReference type="ARBA" id="ARBA00023306"/>
    </source>
</evidence>
<evidence type="ECO:0000256" key="1">
    <source>
        <dbReference type="ARBA" id="ARBA00001946"/>
    </source>
</evidence>
<organism evidence="11 12">
    <name type="scientific">Chrysochromulina tobinii</name>
    <dbReference type="NCBI Taxonomy" id="1460289"/>
    <lineage>
        <taxon>Eukaryota</taxon>
        <taxon>Haptista</taxon>
        <taxon>Haptophyta</taxon>
        <taxon>Prymnesiophyceae</taxon>
        <taxon>Prymnesiales</taxon>
        <taxon>Chrysochromulinaceae</taxon>
        <taxon>Chrysochromulina</taxon>
    </lineage>
</organism>
<dbReference type="GO" id="GO:0005525">
    <property type="term" value="F:GTP binding"/>
    <property type="evidence" value="ECO:0007669"/>
    <property type="project" value="UniProtKB-KW"/>
</dbReference>
<dbReference type="PROSITE" id="PS51706">
    <property type="entry name" value="G_ENGB"/>
    <property type="match status" value="1"/>
</dbReference>
<dbReference type="InterPro" id="IPR027417">
    <property type="entry name" value="P-loop_NTPase"/>
</dbReference>
<evidence type="ECO:0000256" key="6">
    <source>
        <dbReference type="ARBA" id="ARBA00022842"/>
    </source>
</evidence>
<reference evidence="12" key="1">
    <citation type="journal article" date="2015" name="PLoS Genet.">
        <title>Genome Sequence and Transcriptome Analyses of Chrysochromulina tobin: Metabolic Tools for Enhanced Algal Fitness in the Prominent Order Prymnesiales (Haptophyceae).</title>
        <authorList>
            <person name="Hovde B.T."/>
            <person name="Deodato C.R."/>
            <person name="Hunsperger H.M."/>
            <person name="Ryken S.A."/>
            <person name="Yost W."/>
            <person name="Jha R.K."/>
            <person name="Patterson J."/>
            <person name="Monnat R.J. Jr."/>
            <person name="Barlow S.B."/>
            <person name="Starkenburg S.R."/>
            <person name="Cattolico R.A."/>
        </authorList>
    </citation>
    <scope>NUCLEOTIDE SEQUENCE</scope>
    <source>
        <strain evidence="12">CCMP291</strain>
    </source>
</reference>
<proteinExistence type="inferred from homology"/>
<evidence type="ECO:0000256" key="7">
    <source>
        <dbReference type="ARBA" id="ARBA00023134"/>
    </source>
</evidence>
<comment type="caution">
    <text evidence="11">The sequence shown here is derived from an EMBL/GenBank/DDBJ whole genome shotgun (WGS) entry which is preliminary data.</text>
</comment>
<comment type="cofactor">
    <cofactor evidence="1">
        <name>Mg(2+)</name>
        <dbReference type="ChEBI" id="CHEBI:18420"/>
    </cofactor>
</comment>
<keyword evidence="9" id="KW-0131">Cell cycle</keyword>